<dbReference type="GO" id="GO:0016887">
    <property type="term" value="F:ATP hydrolysis activity"/>
    <property type="evidence" value="ECO:0007669"/>
    <property type="project" value="InterPro"/>
</dbReference>
<dbReference type="InterPro" id="IPR014555">
    <property type="entry name" value="RecF-like"/>
</dbReference>
<dbReference type="InterPro" id="IPR003959">
    <property type="entry name" value="ATPase_AAA_core"/>
</dbReference>
<dbReference type="PANTHER" id="PTHR32182">
    <property type="entry name" value="DNA REPLICATION AND REPAIR PROTEIN RECF"/>
    <property type="match status" value="1"/>
</dbReference>
<dbReference type="GO" id="GO:0006302">
    <property type="term" value="P:double-strand break repair"/>
    <property type="evidence" value="ECO:0007669"/>
    <property type="project" value="TreeGrafter"/>
</dbReference>
<dbReference type="InterPro" id="IPR027417">
    <property type="entry name" value="P-loop_NTPase"/>
</dbReference>
<feature type="domain" description="ATPase AAA-type core" evidence="1">
    <location>
        <begin position="24"/>
        <end position="351"/>
    </location>
</feature>
<evidence type="ECO:0000313" key="3">
    <source>
        <dbReference type="Proteomes" id="UP000245444"/>
    </source>
</evidence>
<dbReference type="EMBL" id="CP029553">
    <property type="protein sequence ID" value="AWN49391.1"/>
    <property type="molecule type" value="Genomic_DNA"/>
</dbReference>
<dbReference type="GO" id="GO:0000731">
    <property type="term" value="P:DNA synthesis involved in DNA repair"/>
    <property type="evidence" value="ECO:0007669"/>
    <property type="project" value="TreeGrafter"/>
</dbReference>
<dbReference type="OrthoDB" id="7596665at2"/>
<dbReference type="GO" id="GO:0005524">
    <property type="term" value="F:ATP binding"/>
    <property type="evidence" value="ECO:0007669"/>
    <property type="project" value="UniProtKB-KW"/>
</dbReference>
<proteinExistence type="predicted"/>
<dbReference type="PANTHER" id="PTHR32182:SF25">
    <property type="entry name" value="SLR1056 PROTEIN"/>
    <property type="match status" value="1"/>
</dbReference>
<dbReference type="PIRSF" id="PIRSF029347">
    <property type="entry name" value="RecF"/>
    <property type="match status" value="1"/>
</dbReference>
<gene>
    <name evidence="2" type="ORF">DK419_26090</name>
</gene>
<keyword evidence="2" id="KW-0547">Nucleotide-binding</keyword>
<evidence type="ECO:0000313" key="2">
    <source>
        <dbReference type="EMBL" id="AWN49391.1"/>
    </source>
</evidence>
<organism evidence="2 3">
    <name type="scientific">Methylobacterium terrae</name>
    <dbReference type="NCBI Taxonomy" id="2202827"/>
    <lineage>
        <taxon>Bacteria</taxon>
        <taxon>Pseudomonadati</taxon>
        <taxon>Pseudomonadota</taxon>
        <taxon>Alphaproteobacteria</taxon>
        <taxon>Hyphomicrobiales</taxon>
        <taxon>Methylobacteriaceae</taxon>
        <taxon>Methylobacterium</taxon>
    </lineage>
</organism>
<name>A0A2U8WVF3_9HYPH</name>
<dbReference type="RefSeq" id="WP_109961662.1">
    <property type="nucleotide sequence ID" value="NZ_CP029553.1"/>
</dbReference>
<dbReference type="KEGG" id="mtea:DK419_26090"/>
<dbReference type="FunFam" id="3.40.50.300:FF:002708">
    <property type="entry name" value="FeS assembly ATPase SufC"/>
    <property type="match status" value="1"/>
</dbReference>
<protein>
    <submittedName>
        <fullName evidence="2">ATP-binding protein</fullName>
    </submittedName>
</protein>
<dbReference type="Proteomes" id="UP000245444">
    <property type="component" value="Chromosome"/>
</dbReference>
<dbReference type="AlphaFoldDB" id="A0A2U8WVF3"/>
<evidence type="ECO:0000259" key="1">
    <source>
        <dbReference type="Pfam" id="PF13304"/>
    </source>
</evidence>
<dbReference type="Pfam" id="PF13304">
    <property type="entry name" value="AAA_21"/>
    <property type="match status" value="1"/>
</dbReference>
<reference evidence="2 3" key="1">
    <citation type="submission" date="2018-05" db="EMBL/GenBank/DDBJ databases">
        <title>Complete Genome Sequence of Methylobacterium sp. 17Sr1-28.</title>
        <authorList>
            <person name="Srinivasan S."/>
        </authorList>
    </citation>
    <scope>NUCLEOTIDE SEQUENCE [LARGE SCALE GENOMIC DNA]</scope>
    <source>
        <strain evidence="2 3">17Sr1-28</strain>
    </source>
</reference>
<dbReference type="Gene3D" id="3.40.50.300">
    <property type="entry name" value="P-loop containing nucleotide triphosphate hydrolases"/>
    <property type="match status" value="2"/>
</dbReference>
<accession>A0A2U8WVF3</accession>
<sequence>MPIHRLAISGYRSLRDSVLGLDRLTVVTGANGSGKSSLYRALRLLAEVAQGRAVPSLAQEGGFASALWAGPETFGRRVLDGTHRVEGTVRRHPVELKLGFSDDDYGYAIALGLPAASREDTFFSHDPEIKAESVWTGPIVGRANVFAERRGPLLRLRDESGAWREALRDLATFDSLMTHSADPRDALEVLALRERMRAWRFYDHFRTDRDAPARRPQIGTRTPVLAGDGADVAAAIQTILEIGDPDALAATVAEAFPGAVLSVAANDGQFSLDFRQHGLLRPLRGPELSDGTLRYILLAAALLSPRPPDLMVLNEPETSLHADLLAPLAGLIARAAESTQVLVVSHAAALVAALEREGASRITLEKRLGETLAPDHDPPSWTWPKR</sequence>
<dbReference type="SUPFAM" id="SSF52540">
    <property type="entry name" value="P-loop containing nucleoside triphosphate hydrolases"/>
    <property type="match status" value="1"/>
</dbReference>
<keyword evidence="3" id="KW-1185">Reference proteome</keyword>
<keyword evidence="2" id="KW-0067">ATP-binding</keyword>